<sequence>MEGWALKRGERPYKIVVATRKEKGEGLQNLHFYAKIKENGFVDCFLIFDYGHKKSTRQAKDFPVDQFEYFLQGVQQRCPLPCRLIDGEEEEGMAYTMWENFFGVDNNILAG</sequence>
<reference evidence="2" key="1">
    <citation type="submission" date="2019-11" db="EMBL/GenBank/DDBJ databases">
        <title>Genome sequence of Heliorestis convoluta strain HH, an alkaliphilic and minimalistic phototrophic bacterium from a soda lake in Egypt.</title>
        <authorList>
            <person name="Dewey E.D."/>
            <person name="Stokes L.M."/>
            <person name="Burchell B.M."/>
            <person name="Shaffer K.N."/>
            <person name="Huntington A.M."/>
            <person name="Baker J.M."/>
            <person name="Nadendla S."/>
            <person name="Giglio M.G."/>
            <person name="Touchman J.W."/>
            <person name="Blankenship R.E."/>
            <person name="Madigan M.T."/>
            <person name="Sattley W.M."/>
        </authorList>
    </citation>
    <scope>NUCLEOTIDE SEQUENCE [LARGE SCALE GENOMIC DNA]</scope>
    <source>
        <strain evidence="2">HH</strain>
    </source>
</reference>
<proteinExistence type="predicted"/>
<evidence type="ECO:0000313" key="2">
    <source>
        <dbReference type="Proteomes" id="UP000366051"/>
    </source>
</evidence>
<name>A0A5Q2MYC4_9FIRM</name>
<dbReference type="AlphaFoldDB" id="A0A5Q2MYC4"/>
<dbReference type="Proteomes" id="UP000366051">
    <property type="component" value="Chromosome"/>
</dbReference>
<dbReference type="EMBL" id="CP045875">
    <property type="protein sequence ID" value="QGG46941.1"/>
    <property type="molecule type" value="Genomic_DNA"/>
</dbReference>
<organism evidence="1 2">
    <name type="scientific">Heliorestis convoluta</name>
    <dbReference type="NCBI Taxonomy" id="356322"/>
    <lineage>
        <taxon>Bacteria</taxon>
        <taxon>Bacillati</taxon>
        <taxon>Bacillota</taxon>
        <taxon>Clostridia</taxon>
        <taxon>Eubacteriales</taxon>
        <taxon>Heliobacteriaceae</taxon>
        <taxon>Heliorestis</taxon>
    </lineage>
</organism>
<evidence type="ECO:0000313" key="1">
    <source>
        <dbReference type="EMBL" id="QGG46941.1"/>
    </source>
</evidence>
<dbReference type="OrthoDB" id="2082259at2"/>
<gene>
    <name evidence="1" type="ORF">FTV88_0765</name>
</gene>
<keyword evidence="2" id="KW-1185">Reference proteome</keyword>
<accession>A0A5Q2MYC4</accession>
<dbReference type="KEGG" id="hcv:FTV88_0765"/>
<protein>
    <submittedName>
        <fullName evidence="1">Uncharacterized protein</fullName>
    </submittedName>
</protein>
<dbReference type="RefSeq" id="WP_153724423.1">
    <property type="nucleotide sequence ID" value="NZ_CP045875.1"/>
</dbReference>